<sequence length="146" mass="16259">MSSSAEHRSLPSYCTGSCLVNGFIMAFCFHRDLLPIFLNSDASHCRETWLDWQVLLHSCRLSAAIRKSIKGCSVLEADVRLFLLTKLTSPLILTQVSTLISSHFLLWTPEVCISSCSPVACCWNYLGSHSLTCLSTLLHSLLNTKH</sequence>
<dbReference type="EMBL" id="JAHUTI010032519">
    <property type="protein sequence ID" value="MED6243073.1"/>
    <property type="molecule type" value="Genomic_DNA"/>
</dbReference>
<accession>A0ABU7B046</accession>
<evidence type="ECO:0000313" key="1">
    <source>
        <dbReference type="EMBL" id="MED6243073.1"/>
    </source>
</evidence>
<dbReference type="Proteomes" id="UP001345963">
    <property type="component" value="Unassembled WGS sequence"/>
</dbReference>
<evidence type="ECO:0000313" key="2">
    <source>
        <dbReference type="Proteomes" id="UP001345963"/>
    </source>
</evidence>
<reference evidence="1 2" key="1">
    <citation type="submission" date="2021-07" db="EMBL/GenBank/DDBJ databases">
        <authorList>
            <person name="Palmer J.M."/>
        </authorList>
    </citation>
    <scope>NUCLEOTIDE SEQUENCE [LARGE SCALE GENOMIC DNA]</scope>
    <source>
        <strain evidence="1 2">AT_MEX2019</strain>
        <tissue evidence="1">Muscle</tissue>
    </source>
</reference>
<organism evidence="1 2">
    <name type="scientific">Ataeniobius toweri</name>
    <dbReference type="NCBI Taxonomy" id="208326"/>
    <lineage>
        <taxon>Eukaryota</taxon>
        <taxon>Metazoa</taxon>
        <taxon>Chordata</taxon>
        <taxon>Craniata</taxon>
        <taxon>Vertebrata</taxon>
        <taxon>Euteleostomi</taxon>
        <taxon>Actinopterygii</taxon>
        <taxon>Neopterygii</taxon>
        <taxon>Teleostei</taxon>
        <taxon>Neoteleostei</taxon>
        <taxon>Acanthomorphata</taxon>
        <taxon>Ovalentaria</taxon>
        <taxon>Atherinomorphae</taxon>
        <taxon>Cyprinodontiformes</taxon>
        <taxon>Goodeidae</taxon>
        <taxon>Ataeniobius</taxon>
    </lineage>
</organism>
<gene>
    <name evidence="1" type="ORF">ATANTOWER_014478</name>
</gene>
<comment type="caution">
    <text evidence="1">The sequence shown here is derived from an EMBL/GenBank/DDBJ whole genome shotgun (WGS) entry which is preliminary data.</text>
</comment>
<name>A0ABU7B046_9TELE</name>
<proteinExistence type="predicted"/>
<protein>
    <submittedName>
        <fullName evidence="1">Uncharacterized protein</fullName>
    </submittedName>
</protein>
<keyword evidence="2" id="KW-1185">Reference proteome</keyword>